<reference evidence="14 15" key="1">
    <citation type="journal article" date="2020" name="Nat. Food">
        <title>A phased Vanilla planifolia genome enables genetic improvement of flavour and production.</title>
        <authorList>
            <person name="Hasing T."/>
            <person name="Tang H."/>
            <person name="Brym M."/>
            <person name="Khazi F."/>
            <person name="Huang T."/>
            <person name="Chambers A.H."/>
        </authorList>
    </citation>
    <scope>NUCLEOTIDE SEQUENCE [LARGE SCALE GENOMIC DNA]</scope>
    <source>
        <tissue evidence="14">Leaf</tissue>
    </source>
</reference>
<dbReference type="SUPFAM" id="SSF56112">
    <property type="entry name" value="Protein kinase-like (PK-like)"/>
    <property type="match status" value="1"/>
</dbReference>
<evidence type="ECO:0000259" key="12">
    <source>
        <dbReference type="PROSITE" id="PS50011"/>
    </source>
</evidence>
<dbReference type="GO" id="GO:0005524">
    <property type="term" value="F:ATP binding"/>
    <property type="evidence" value="ECO:0007669"/>
    <property type="project" value="UniProtKB-UniRule"/>
</dbReference>
<dbReference type="InterPro" id="IPR000719">
    <property type="entry name" value="Prot_kinase_dom"/>
</dbReference>
<dbReference type="InterPro" id="IPR032710">
    <property type="entry name" value="NTF2-like_dom_sf"/>
</dbReference>
<sequence>MESFLMAGLEELKKKLKPLFDAEAGPSVYTSMDPCDSCVVSNEGAVNLLSKSCGVYNFSEHGLEKRTNGIIYDINSSEQSYRCSSHEMHVFGAIGCGSSSVVYRAIHITIHRILALKKINVFEKEKRQQLLNEIRTLCEAACFQGLVEFHGAFFTPESGQISIALEYMDGGSLADVLQLQKSIPEPVLSHIVHKLLLALSYLHGERHLVHRDIKPANLLINLKGEPKISDFGISAALDNSLAMCETFVGTVTYMSPERIQNQSYSYAADIWSFGVAMLECATGKFPYSAAEGAVNLMLQVLYDPSPSPPRDSFSAEFCSFIDACLHKDPDARPRADELLSHPFIRKYEKESVDLGAYVRVVFDPNQRLKDMADLLAVHYYLLFDGADGLWHHAKTFYGDKSIFRFSNKQFRGQNNIFPALTDIRRKLAGDRPREKLVHVVEKLHCRAHGDNGLAIRASGSFILGNQFLICGKGVQAEGMPNIQKSSLDLANKRMGTFQEQFILEPEHEYMEIFFSLFCFQEVFM</sequence>
<keyword evidence="1" id="KW-0723">Serine/threonine-protein kinase</keyword>
<evidence type="ECO:0000256" key="9">
    <source>
        <dbReference type="ARBA" id="ARBA00049299"/>
    </source>
</evidence>
<evidence type="ECO:0000259" key="13">
    <source>
        <dbReference type="PROSITE" id="PS50177"/>
    </source>
</evidence>
<dbReference type="InterPro" id="IPR008271">
    <property type="entry name" value="Ser/Thr_kinase_AS"/>
</dbReference>
<name>A0A835RXR2_VANPL</name>
<evidence type="ECO:0000313" key="15">
    <source>
        <dbReference type="Proteomes" id="UP000639772"/>
    </source>
</evidence>
<dbReference type="SMART" id="SM00220">
    <property type="entry name" value="S_TKc"/>
    <property type="match status" value="1"/>
</dbReference>
<dbReference type="PROSITE" id="PS00108">
    <property type="entry name" value="PROTEIN_KINASE_ST"/>
    <property type="match status" value="1"/>
</dbReference>
<evidence type="ECO:0000256" key="2">
    <source>
        <dbReference type="ARBA" id="ARBA00022679"/>
    </source>
</evidence>
<dbReference type="InterPro" id="IPR017441">
    <property type="entry name" value="Protein_kinase_ATP_BS"/>
</dbReference>
<evidence type="ECO:0000256" key="5">
    <source>
        <dbReference type="ARBA" id="ARBA00022840"/>
    </source>
</evidence>
<dbReference type="Gene3D" id="3.10.450.50">
    <property type="match status" value="1"/>
</dbReference>
<dbReference type="FunFam" id="3.10.450.50:FF:000012">
    <property type="entry name" value="Mitogen-activated protein kinase kinase 3"/>
    <property type="match status" value="1"/>
</dbReference>
<evidence type="ECO:0000256" key="7">
    <source>
        <dbReference type="ARBA" id="ARBA00038999"/>
    </source>
</evidence>
<dbReference type="Gene3D" id="1.10.510.10">
    <property type="entry name" value="Transferase(Phosphotransferase) domain 1"/>
    <property type="match status" value="1"/>
</dbReference>
<dbReference type="PANTHER" id="PTHR48013:SF9">
    <property type="entry name" value="DUAL SPECIFICITY MITOGEN-ACTIVATED PROTEIN KINASE KINASE 5"/>
    <property type="match status" value="1"/>
</dbReference>
<accession>A0A835RXR2</accession>
<evidence type="ECO:0000256" key="11">
    <source>
        <dbReference type="PROSITE-ProRule" id="PRU10141"/>
    </source>
</evidence>
<dbReference type="InterPro" id="IPR018222">
    <property type="entry name" value="Nuclear_transport_factor_2_euk"/>
</dbReference>
<comment type="catalytic activity">
    <reaction evidence="10">
        <text>L-tyrosyl-[protein] + ATP = O-phospho-L-tyrosyl-[protein] + ADP + H(+)</text>
        <dbReference type="Rhea" id="RHEA:10596"/>
        <dbReference type="Rhea" id="RHEA-COMP:10136"/>
        <dbReference type="Rhea" id="RHEA-COMP:20101"/>
        <dbReference type="ChEBI" id="CHEBI:15378"/>
        <dbReference type="ChEBI" id="CHEBI:30616"/>
        <dbReference type="ChEBI" id="CHEBI:46858"/>
        <dbReference type="ChEBI" id="CHEBI:61978"/>
        <dbReference type="ChEBI" id="CHEBI:456216"/>
        <dbReference type="EC" id="2.7.12.2"/>
    </reaction>
</comment>
<feature type="domain" description="Protein kinase" evidence="12">
    <location>
        <begin position="88"/>
        <end position="344"/>
    </location>
</feature>
<evidence type="ECO:0000256" key="6">
    <source>
        <dbReference type="ARBA" id="ARBA00038035"/>
    </source>
</evidence>
<evidence type="ECO:0000256" key="1">
    <source>
        <dbReference type="ARBA" id="ARBA00022527"/>
    </source>
</evidence>
<keyword evidence="5 11" id="KW-0067">ATP-binding</keyword>
<dbReference type="EMBL" id="JADCNM010000001">
    <property type="protein sequence ID" value="KAG0500211.1"/>
    <property type="molecule type" value="Genomic_DNA"/>
</dbReference>
<comment type="catalytic activity">
    <reaction evidence="8">
        <text>L-seryl-[protein] + ATP = O-phospho-L-seryl-[protein] + ADP + H(+)</text>
        <dbReference type="Rhea" id="RHEA:17989"/>
        <dbReference type="Rhea" id="RHEA-COMP:9863"/>
        <dbReference type="Rhea" id="RHEA-COMP:11604"/>
        <dbReference type="ChEBI" id="CHEBI:15378"/>
        <dbReference type="ChEBI" id="CHEBI:29999"/>
        <dbReference type="ChEBI" id="CHEBI:30616"/>
        <dbReference type="ChEBI" id="CHEBI:83421"/>
        <dbReference type="ChEBI" id="CHEBI:456216"/>
        <dbReference type="EC" id="2.7.12.2"/>
    </reaction>
</comment>
<dbReference type="EC" id="2.7.12.2" evidence="7"/>
<dbReference type="PROSITE" id="PS50011">
    <property type="entry name" value="PROTEIN_KINASE_DOM"/>
    <property type="match status" value="1"/>
</dbReference>
<dbReference type="Gene3D" id="3.30.200.20">
    <property type="entry name" value="Phosphorylase Kinase, domain 1"/>
    <property type="match status" value="1"/>
</dbReference>
<dbReference type="SUPFAM" id="SSF54427">
    <property type="entry name" value="NTF2-like"/>
    <property type="match status" value="1"/>
</dbReference>
<feature type="domain" description="NTF2" evidence="13">
    <location>
        <begin position="371"/>
        <end position="524"/>
    </location>
</feature>
<gene>
    <name evidence="14" type="ORF">HPP92_000283</name>
</gene>
<keyword evidence="3 11" id="KW-0547">Nucleotide-binding</keyword>
<dbReference type="PANTHER" id="PTHR48013">
    <property type="entry name" value="DUAL SPECIFICITY MITOGEN-ACTIVATED PROTEIN KINASE KINASE 5-RELATED"/>
    <property type="match status" value="1"/>
</dbReference>
<comment type="caution">
    <text evidence="14">The sequence shown here is derived from an EMBL/GenBank/DDBJ whole genome shotgun (WGS) entry which is preliminary data.</text>
</comment>
<evidence type="ECO:0000256" key="10">
    <source>
        <dbReference type="ARBA" id="ARBA00051693"/>
    </source>
</evidence>
<comment type="catalytic activity">
    <reaction evidence="9">
        <text>L-threonyl-[protein] + ATP = O-phospho-L-threonyl-[protein] + ADP + H(+)</text>
        <dbReference type="Rhea" id="RHEA:46608"/>
        <dbReference type="Rhea" id="RHEA-COMP:11060"/>
        <dbReference type="Rhea" id="RHEA-COMP:11605"/>
        <dbReference type="ChEBI" id="CHEBI:15378"/>
        <dbReference type="ChEBI" id="CHEBI:30013"/>
        <dbReference type="ChEBI" id="CHEBI:30616"/>
        <dbReference type="ChEBI" id="CHEBI:61977"/>
        <dbReference type="ChEBI" id="CHEBI:456216"/>
        <dbReference type="EC" id="2.7.12.2"/>
    </reaction>
</comment>
<dbReference type="CDD" id="cd06623">
    <property type="entry name" value="PKc_MAPKK_plant_like"/>
    <property type="match status" value="1"/>
</dbReference>
<keyword evidence="4" id="KW-0418">Kinase</keyword>
<evidence type="ECO:0000256" key="8">
    <source>
        <dbReference type="ARBA" id="ARBA00049014"/>
    </source>
</evidence>
<dbReference type="Pfam" id="PF00069">
    <property type="entry name" value="Pkinase"/>
    <property type="match status" value="1"/>
</dbReference>
<dbReference type="FunFam" id="1.10.510.10:FF:000432">
    <property type="entry name" value="mitogen-activated protein kinase kinase 3"/>
    <property type="match status" value="1"/>
</dbReference>
<dbReference type="PROSITE" id="PS50177">
    <property type="entry name" value="NTF2_DOMAIN"/>
    <property type="match status" value="1"/>
</dbReference>
<dbReference type="GO" id="GO:0004674">
    <property type="term" value="F:protein serine/threonine kinase activity"/>
    <property type="evidence" value="ECO:0007669"/>
    <property type="project" value="UniProtKB-KW"/>
</dbReference>
<feature type="binding site" evidence="11">
    <location>
        <position position="117"/>
    </location>
    <ligand>
        <name>ATP</name>
        <dbReference type="ChEBI" id="CHEBI:30616"/>
    </ligand>
</feature>
<proteinExistence type="inferred from homology"/>
<organism evidence="14 15">
    <name type="scientific">Vanilla planifolia</name>
    <name type="common">Vanilla</name>
    <dbReference type="NCBI Taxonomy" id="51239"/>
    <lineage>
        <taxon>Eukaryota</taxon>
        <taxon>Viridiplantae</taxon>
        <taxon>Streptophyta</taxon>
        <taxon>Embryophyta</taxon>
        <taxon>Tracheophyta</taxon>
        <taxon>Spermatophyta</taxon>
        <taxon>Magnoliopsida</taxon>
        <taxon>Liliopsida</taxon>
        <taxon>Asparagales</taxon>
        <taxon>Orchidaceae</taxon>
        <taxon>Vanilloideae</taxon>
        <taxon>Vanilleae</taxon>
        <taxon>Vanilla</taxon>
    </lineage>
</organism>
<evidence type="ECO:0000256" key="3">
    <source>
        <dbReference type="ARBA" id="ARBA00022741"/>
    </source>
</evidence>
<comment type="similarity">
    <text evidence="6">Belongs to the protein kinase superfamily. STE Ser/Thr protein kinase family. MAP kinase kinase subfamily.</text>
</comment>
<dbReference type="GO" id="GO:0051707">
    <property type="term" value="P:response to other organism"/>
    <property type="evidence" value="ECO:0007669"/>
    <property type="project" value="UniProtKB-ARBA"/>
</dbReference>
<keyword evidence="2" id="KW-0808">Transferase</keyword>
<dbReference type="GO" id="GO:0004708">
    <property type="term" value="F:MAP kinase kinase activity"/>
    <property type="evidence" value="ECO:0007669"/>
    <property type="project" value="UniProtKB-EC"/>
</dbReference>
<dbReference type="PROSITE" id="PS00107">
    <property type="entry name" value="PROTEIN_KINASE_ATP"/>
    <property type="match status" value="1"/>
</dbReference>
<dbReference type="OrthoDB" id="10252354at2759"/>
<dbReference type="AlphaFoldDB" id="A0A835RXR2"/>
<evidence type="ECO:0000256" key="4">
    <source>
        <dbReference type="ARBA" id="ARBA00022777"/>
    </source>
</evidence>
<dbReference type="InterPro" id="IPR011009">
    <property type="entry name" value="Kinase-like_dom_sf"/>
</dbReference>
<evidence type="ECO:0000313" key="14">
    <source>
        <dbReference type="EMBL" id="KAG0500211.1"/>
    </source>
</evidence>
<protein>
    <recommendedName>
        <fullName evidence="7">mitogen-activated protein kinase kinase</fullName>
        <ecNumber evidence="7">2.7.12.2</ecNumber>
    </recommendedName>
</protein>
<dbReference type="Proteomes" id="UP000639772">
    <property type="component" value="Chromosome 1"/>
</dbReference>